<accession>A0A3N0I8S5</accession>
<feature type="binding site" evidence="6">
    <location>
        <position position="140"/>
    </location>
    <ligand>
        <name>(3R)-3-methyl-D-ornithine</name>
        <dbReference type="ChEBI" id="CHEBI:64642"/>
    </ligand>
</feature>
<comment type="caution">
    <text evidence="8">The sequence shown here is derived from an EMBL/GenBank/DDBJ whole genome shotgun (WGS) entry which is preliminary data.</text>
</comment>
<dbReference type="PANTHER" id="PTHR43726">
    <property type="entry name" value="3-METHYLORNITHINE SYNTHASE"/>
    <property type="match status" value="1"/>
</dbReference>
<comment type="cofactor">
    <cofactor evidence="5">
        <name>[4Fe-4S] cluster</name>
        <dbReference type="ChEBI" id="CHEBI:49883"/>
    </cofactor>
    <text evidence="5">Binds 1 [4Fe-4S] cluster. The cluster is coordinated with 3 cysteines and an exchangeable S-adenosyl-L-methionine.</text>
</comment>
<keyword evidence="1 5" id="KW-0949">S-adenosyl-L-methionine</keyword>
<dbReference type="InterPro" id="IPR006638">
    <property type="entry name" value="Elp3/MiaA/NifB-like_rSAM"/>
</dbReference>
<feature type="binding site" evidence="6">
    <location>
        <position position="165"/>
    </location>
    <ligand>
        <name>S-adenosyl-L-methionine</name>
        <dbReference type="ChEBI" id="CHEBI:59789"/>
    </ligand>
</feature>
<name>A0A3N0I8S5_9ACTN</name>
<evidence type="ECO:0000313" key="8">
    <source>
        <dbReference type="EMBL" id="RNM33415.1"/>
    </source>
</evidence>
<dbReference type="CDD" id="cd01335">
    <property type="entry name" value="Radical_SAM"/>
    <property type="match status" value="1"/>
</dbReference>
<evidence type="ECO:0000256" key="2">
    <source>
        <dbReference type="ARBA" id="ARBA00022723"/>
    </source>
</evidence>
<dbReference type="InterPro" id="IPR034422">
    <property type="entry name" value="HydE/PylB-like"/>
</dbReference>
<feature type="binding site" evidence="5">
    <location>
        <position position="69"/>
    </location>
    <ligand>
        <name>[4Fe-4S] cluster</name>
        <dbReference type="ChEBI" id="CHEBI:49883"/>
        <note>4Fe-4S-S-AdoMet</note>
    </ligand>
</feature>
<dbReference type="GO" id="GO:0051539">
    <property type="term" value="F:4 iron, 4 sulfur cluster binding"/>
    <property type="evidence" value="ECO:0007669"/>
    <property type="project" value="UniProtKB-KW"/>
</dbReference>
<feature type="binding site" evidence="5">
    <location>
        <position position="72"/>
    </location>
    <ligand>
        <name>[4Fe-4S] cluster</name>
        <dbReference type="ChEBI" id="CHEBI:49883"/>
        <note>4Fe-4S-S-AdoMet</note>
    </ligand>
</feature>
<dbReference type="PIRSF" id="PIRSF004762">
    <property type="entry name" value="CHP00423"/>
    <property type="match status" value="1"/>
</dbReference>
<dbReference type="GO" id="GO:0046872">
    <property type="term" value="F:metal ion binding"/>
    <property type="evidence" value="ECO:0007669"/>
    <property type="project" value="UniProtKB-KW"/>
</dbReference>
<dbReference type="SMART" id="SM00729">
    <property type="entry name" value="Elp3"/>
    <property type="match status" value="1"/>
</dbReference>
<dbReference type="EMBL" id="QIBZ01000017">
    <property type="protein sequence ID" value="RNM33415.1"/>
    <property type="molecule type" value="Genomic_DNA"/>
</dbReference>
<proteinExistence type="predicted"/>
<dbReference type="GeneID" id="98663279"/>
<dbReference type="SFLD" id="SFLDG01082">
    <property type="entry name" value="B12-binding_domain_containing"/>
    <property type="match status" value="1"/>
</dbReference>
<dbReference type="Gene3D" id="3.20.20.70">
    <property type="entry name" value="Aldolase class I"/>
    <property type="match status" value="1"/>
</dbReference>
<dbReference type="SFLD" id="SFLDS00029">
    <property type="entry name" value="Radical_SAM"/>
    <property type="match status" value="1"/>
</dbReference>
<protein>
    <submittedName>
        <fullName evidence="8">[FeFe] hydrogenase H-cluster radical SAM maturase HydE</fullName>
    </submittedName>
</protein>
<dbReference type="NCBIfam" id="TIGR03956">
    <property type="entry name" value="rSAM_HydE"/>
    <property type="match status" value="1"/>
</dbReference>
<feature type="binding site" evidence="5">
    <location>
        <position position="65"/>
    </location>
    <ligand>
        <name>[4Fe-4S] cluster</name>
        <dbReference type="ChEBI" id="CHEBI:49883"/>
        <note>4Fe-4S-S-AdoMet</note>
    </ligand>
</feature>
<dbReference type="Proteomes" id="UP000271472">
    <property type="component" value="Unassembled WGS sequence"/>
</dbReference>
<keyword evidence="9" id="KW-1185">Reference proteome</keyword>
<evidence type="ECO:0000256" key="1">
    <source>
        <dbReference type="ARBA" id="ARBA00022691"/>
    </source>
</evidence>
<organism evidence="8 9">
    <name type="scientific">Slackia isoflavoniconvertens</name>
    <dbReference type="NCBI Taxonomy" id="572010"/>
    <lineage>
        <taxon>Bacteria</taxon>
        <taxon>Bacillati</taxon>
        <taxon>Actinomycetota</taxon>
        <taxon>Coriobacteriia</taxon>
        <taxon>Eggerthellales</taxon>
        <taxon>Eggerthellaceae</taxon>
        <taxon>Slackia</taxon>
    </lineage>
</organism>
<dbReference type="PANTHER" id="PTHR43726:SF1">
    <property type="entry name" value="BIOTIN SYNTHASE"/>
    <property type="match status" value="1"/>
</dbReference>
<evidence type="ECO:0000256" key="3">
    <source>
        <dbReference type="ARBA" id="ARBA00023004"/>
    </source>
</evidence>
<sequence>MTLLEQLADKLSNNHALTFEEYERLIARRTPAMAAGLARRAVAARKAVYGDAVFTRGLIEASSCCKNDCFYCGIRRSNGAARRYRLSADEIVECAHTGYDLGFRTFVLQGGEDSFFSDDVLCGVVSRIREAHPDCAVTLSFGERSRKSYERLFSAGAERYLLRHETASRELYARWHPADMSFDARMRCLSDLREIGYAVGVGFMVGAPFQTSADFARDLRFIETFQPEMCGIGPFVPHHATPFAAYGAGTVELTCYLLSIIRLIKPNVLLPATTALGTIAPDGREQGILAGANVVMPNLSPVAHRKDYDLYDNKICTGEEAAECRGCLGARMLSVGYRLVVDRGDMAPASSACV</sequence>
<dbReference type="GO" id="GO:0016740">
    <property type="term" value="F:transferase activity"/>
    <property type="evidence" value="ECO:0007669"/>
    <property type="project" value="TreeGrafter"/>
</dbReference>
<evidence type="ECO:0000256" key="5">
    <source>
        <dbReference type="PIRSR" id="PIRSR004762-1"/>
    </source>
</evidence>
<dbReference type="SFLD" id="SFLDG01060">
    <property type="entry name" value="BATS_domain_containing"/>
    <property type="match status" value="1"/>
</dbReference>
<keyword evidence="4 5" id="KW-0411">Iron-sulfur</keyword>
<keyword evidence="2" id="KW-0479">Metal-binding</keyword>
<dbReference type="AlphaFoldDB" id="A0A3N0I8S5"/>
<keyword evidence="3 5" id="KW-0408">Iron</keyword>
<gene>
    <name evidence="8" type="primary">hydE</name>
    <name evidence="8" type="ORF">DMP05_08450</name>
</gene>
<dbReference type="SUPFAM" id="SSF102114">
    <property type="entry name" value="Radical SAM enzymes"/>
    <property type="match status" value="1"/>
</dbReference>
<dbReference type="InterPro" id="IPR007197">
    <property type="entry name" value="rSAM"/>
</dbReference>
<dbReference type="OrthoDB" id="9786826at2"/>
<reference evidence="9" key="1">
    <citation type="submission" date="2018-05" db="EMBL/GenBank/DDBJ databases">
        <title>Genome Sequencing of selected type strains of the family Eggerthellaceae.</title>
        <authorList>
            <person name="Danylec N."/>
            <person name="Stoll D.A."/>
            <person name="Doetsch A."/>
            <person name="Huch M."/>
        </authorList>
    </citation>
    <scope>NUCLEOTIDE SEQUENCE [LARGE SCALE GENOMIC DNA]</scope>
    <source>
        <strain evidence="9">DSM 22006</strain>
    </source>
</reference>
<evidence type="ECO:0000256" key="6">
    <source>
        <dbReference type="PIRSR" id="PIRSR004762-2"/>
    </source>
</evidence>
<dbReference type="SFLD" id="SFLDG01280">
    <property type="entry name" value="HydE/PylB-like"/>
    <property type="match status" value="1"/>
</dbReference>
<dbReference type="InterPro" id="IPR024021">
    <property type="entry name" value="FeFe-hyd_HydE_rSAM"/>
</dbReference>
<dbReference type="InterPro" id="IPR058240">
    <property type="entry name" value="rSAM_sf"/>
</dbReference>
<feature type="domain" description="Radical SAM core" evidence="7">
    <location>
        <begin position="51"/>
        <end position="273"/>
    </location>
</feature>
<dbReference type="Pfam" id="PF04055">
    <property type="entry name" value="Radical_SAM"/>
    <property type="match status" value="1"/>
</dbReference>
<dbReference type="PROSITE" id="PS51918">
    <property type="entry name" value="RADICAL_SAM"/>
    <property type="match status" value="1"/>
</dbReference>
<dbReference type="RefSeq" id="WP_123220054.1">
    <property type="nucleotide sequence ID" value="NZ_JACHYQ010000003.1"/>
</dbReference>
<dbReference type="InterPro" id="IPR013785">
    <property type="entry name" value="Aldolase_TIM"/>
</dbReference>
<evidence type="ECO:0000259" key="7">
    <source>
        <dbReference type="PROSITE" id="PS51918"/>
    </source>
</evidence>
<keyword evidence="5" id="KW-0004">4Fe-4S</keyword>
<dbReference type="SFLD" id="SFLDF00348">
    <property type="entry name" value="FeFe_hydrogenase_maturase_(Hyd"/>
    <property type="match status" value="1"/>
</dbReference>
<evidence type="ECO:0000313" key="9">
    <source>
        <dbReference type="Proteomes" id="UP000271472"/>
    </source>
</evidence>
<evidence type="ECO:0000256" key="4">
    <source>
        <dbReference type="ARBA" id="ARBA00023014"/>
    </source>
</evidence>
<feature type="binding site" evidence="6">
    <location>
        <position position="185"/>
    </location>
    <ligand>
        <name>S-adenosyl-L-methionine</name>
        <dbReference type="ChEBI" id="CHEBI:59789"/>
    </ligand>
</feature>